<evidence type="ECO:0000313" key="2">
    <source>
        <dbReference type="EMBL" id="AGA30306.1"/>
    </source>
</evidence>
<dbReference type="Pfam" id="PF07676">
    <property type="entry name" value="PD40"/>
    <property type="match status" value="1"/>
</dbReference>
<sequence length="659" mass="72908">MRLRVAGLLGLALAVSLGCVPAPVLWSSEGRWLAYTMAVRSEEVRLLPPGWLYSVKPGPESEQLGWSTSTDRPAAILYRLWTTRPDTGDSVLLEESRNPLTAPVWRADGKAIAFGRLISEPDGRLRFEVVVQDSPENKRIISRQAQVEAGLRPADLPGLTLAWSSDGRYLAIPLLQQTLGIAIIRVDDGRVLKEIPDACLPSWSPDGTKLAFLRGADLQSLHYLDTNFGTPRHLADIGQACQPPVWSRDKRSVMVVSRRKARPPKEPVGAVTALLRISIDGGVKEDLTLPADPREGVRPELGTSFCFDQDEEALFFSDDADGDQSIVCWFLPRGKVVHKKDNPIDFTVRLSSFAVTPGGKTLGFRAGGPAFFAPPGLWDLPTGRFTPLIPDDSARLEWIATLVASARQLLLGGLPAVARENGRSIERATSLPIPGELAENHPSTVRLRRLGRFGKSLCDRPFDKAEVKPATHDQVDEARLFFDYLRGDYDAALRSLESLEARATSPDHRLRLVSLRAQIFLGKGQEERAERTIEFLQSLERKAPQRFEMTPEGPALTVEDAPNQGWPDYLALRAKDWVKMSGGRPAMNLDRLVPEAVGPRELEAMPFARDNVLELRVDEVPAVIEQENAPPRLVPVEPGAQPKRPPQPMRLRPVQRPPF</sequence>
<gene>
    <name evidence="2" type="ordered locus">Sinac_6208</name>
</gene>
<dbReference type="InterPro" id="IPR011659">
    <property type="entry name" value="WD40"/>
</dbReference>
<accession>L0DNN9</accession>
<dbReference type="KEGG" id="saci:Sinac_6208"/>
<dbReference type="HOGENOM" id="CLU_416122_0_0_0"/>
<dbReference type="eggNOG" id="COG0823">
    <property type="taxonomic scope" value="Bacteria"/>
</dbReference>
<dbReference type="STRING" id="886293.Sinac_6208"/>
<name>L0DNN9_SINAD</name>
<feature type="region of interest" description="Disordered" evidence="1">
    <location>
        <begin position="626"/>
        <end position="659"/>
    </location>
</feature>
<organism evidence="2 3">
    <name type="scientific">Singulisphaera acidiphila (strain ATCC BAA-1392 / DSM 18658 / VKM B-2454 / MOB10)</name>
    <dbReference type="NCBI Taxonomy" id="886293"/>
    <lineage>
        <taxon>Bacteria</taxon>
        <taxon>Pseudomonadati</taxon>
        <taxon>Planctomycetota</taxon>
        <taxon>Planctomycetia</taxon>
        <taxon>Isosphaerales</taxon>
        <taxon>Isosphaeraceae</taxon>
        <taxon>Singulisphaera</taxon>
    </lineage>
</organism>
<dbReference type="AlphaFoldDB" id="L0DNN9"/>
<keyword evidence="3" id="KW-1185">Reference proteome</keyword>
<dbReference type="Proteomes" id="UP000010798">
    <property type="component" value="Chromosome"/>
</dbReference>
<proteinExistence type="predicted"/>
<dbReference type="PROSITE" id="PS51257">
    <property type="entry name" value="PROKAR_LIPOPROTEIN"/>
    <property type="match status" value="1"/>
</dbReference>
<dbReference type="Gene3D" id="2.120.10.30">
    <property type="entry name" value="TolB, C-terminal domain"/>
    <property type="match status" value="1"/>
</dbReference>
<reference evidence="2 3" key="1">
    <citation type="submission" date="2012-02" db="EMBL/GenBank/DDBJ databases">
        <title>Complete sequence of chromosome of Singulisphaera acidiphila DSM 18658.</title>
        <authorList>
            <consortium name="US DOE Joint Genome Institute (JGI-PGF)"/>
            <person name="Lucas S."/>
            <person name="Copeland A."/>
            <person name="Lapidus A."/>
            <person name="Glavina del Rio T."/>
            <person name="Dalin E."/>
            <person name="Tice H."/>
            <person name="Bruce D."/>
            <person name="Goodwin L."/>
            <person name="Pitluck S."/>
            <person name="Peters L."/>
            <person name="Ovchinnikova G."/>
            <person name="Chertkov O."/>
            <person name="Kyrpides N."/>
            <person name="Mavromatis K."/>
            <person name="Ivanova N."/>
            <person name="Brettin T."/>
            <person name="Detter J.C."/>
            <person name="Han C."/>
            <person name="Larimer F."/>
            <person name="Land M."/>
            <person name="Hauser L."/>
            <person name="Markowitz V."/>
            <person name="Cheng J.-F."/>
            <person name="Hugenholtz P."/>
            <person name="Woyke T."/>
            <person name="Wu D."/>
            <person name="Tindall B."/>
            <person name="Pomrenke H."/>
            <person name="Brambilla E."/>
            <person name="Klenk H.-P."/>
            <person name="Eisen J.A."/>
        </authorList>
    </citation>
    <scope>NUCLEOTIDE SEQUENCE [LARGE SCALE GENOMIC DNA]</scope>
    <source>
        <strain evidence="3">ATCC BAA-1392 / DSM 18658 / VKM B-2454 / MOB10</strain>
    </source>
</reference>
<protein>
    <submittedName>
        <fullName evidence="2">Periplasmic component of the Tol biopolymer transport system</fullName>
    </submittedName>
</protein>
<dbReference type="InterPro" id="IPR011042">
    <property type="entry name" value="6-blade_b-propeller_TolB-like"/>
</dbReference>
<dbReference type="SUPFAM" id="SSF82171">
    <property type="entry name" value="DPP6 N-terminal domain-like"/>
    <property type="match status" value="1"/>
</dbReference>
<dbReference type="OrthoDB" id="248586at2"/>
<evidence type="ECO:0000313" key="3">
    <source>
        <dbReference type="Proteomes" id="UP000010798"/>
    </source>
</evidence>
<dbReference type="EMBL" id="CP003364">
    <property type="protein sequence ID" value="AGA30306.1"/>
    <property type="molecule type" value="Genomic_DNA"/>
</dbReference>
<evidence type="ECO:0000256" key="1">
    <source>
        <dbReference type="SAM" id="MobiDB-lite"/>
    </source>
</evidence>
<dbReference type="RefSeq" id="WP_015249392.1">
    <property type="nucleotide sequence ID" value="NC_019892.1"/>
</dbReference>